<name>A0AA88KPW7_NAELO</name>
<reference evidence="1 2" key="1">
    <citation type="journal article" date="2018" name="BMC Genomics">
        <title>The genome of Naegleria lovaniensis, the basis for a comparative approach to unravel pathogenicity factors of the human pathogenic amoeba N. fowleri.</title>
        <authorList>
            <person name="Liechti N."/>
            <person name="Schurch N."/>
            <person name="Bruggmann R."/>
            <person name="Wittwer M."/>
        </authorList>
    </citation>
    <scope>NUCLEOTIDE SEQUENCE [LARGE SCALE GENOMIC DNA]</scope>
    <source>
        <strain evidence="1 2">ATCC 30569</strain>
    </source>
</reference>
<proteinExistence type="predicted"/>
<protein>
    <submittedName>
        <fullName evidence="1">Uncharacterized protein</fullName>
    </submittedName>
</protein>
<organism evidence="1 2">
    <name type="scientific">Naegleria lovaniensis</name>
    <name type="common">Amoeba</name>
    <dbReference type="NCBI Taxonomy" id="51637"/>
    <lineage>
        <taxon>Eukaryota</taxon>
        <taxon>Discoba</taxon>
        <taxon>Heterolobosea</taxon>
        <taxon>Tetramitia</taxon>
        <taxon>Eutetramitia</taxon>
        <taxon>Vahlkampfiidae</taxon>
        <taxon>Naegleria</taxon>
    </lineage>
</organism>
<accession>A0AA88KPW7</accession>
<evidence type="ECO:0000313" key="2">
    <source>
        <dbReference type="Proteomes" id="UP000816034"/>
    </source>
</evidence>
<evidence type="ECO:0000313" key="1">
    <source>
        <dbReference type="EMBL" id="KAG2385812.1"/>
    </source>
</evidence>
<dbReference type="RefSeq" id="XP_044549805.1">
    <property type="nucleotide sequence ID" value="XM_044692436.1"/>
</dbReference>
<dbReference type="GeneID" id="68095416"/>
<comment type="caution">
    <text evidence="1">The sequence shown here is derived from an EMBL/GenBank/DDBJ whole genome shotgun (WGS) entry which is preliminary data.</text>
</comment>
<gene>
    <name evidence="1" type="ORF">C9374_002961</name>
</gene>
<dbReference type="EMBL" id="PYSW02000017">
    <property type="protein sequence ID" value="KAG2385812.1"/>
    <property type="molecule type" value="Genomic_DNA"/>
</dbReference>
<dbReference type="Pfam" id="PF11369">
    <property type="entry name" value="DUF3160"/>
    <property type="match status" value="1"/>
</dbReference>
<sequence>MQQDLSDHPSITNSTTIHNSQQSYRSSCCSYSNMTGSFGEMYYRLLQRFKTEQLEKNNHHVLITTDSLLHAFHYSYKSILESIEVQILFPKSKRLFANLFELMKNTFIPHRFSEYQTQNSHSNELMPSNEFRPLGLIEQGLIDLDFYITLSFSLIVDKVEHGFYPSNAHDIQYLFDLIHRRSGSEFSSSCCLFTIFGEKRFFEFKRYQPNWYYIRDYMNNYFKLISWCGNTYLDITNLRQFT</sequence>
<keyword evidence="2" id="KW-1185">Reference proteome</keyword>
<dbReference type="AlphaFoldDB" id="A0AA88KPW7"/>
<dbReference type="Proteomes" id="UP000816034">
    <property type="component" value="Unassembled WGS sequence"/>
</dbReference>
<dbReference type="InterPro" id="IPR022601">
    <property type="entry name" value="DUF3160"/>
</dbReference>